<comment type="caution">
    <text evidence="1">The sequence shown here is derived from an EMBL/GenBank/DDBJ whole genome shotgun (WGS) entry which is preliminary data.</text>
</comment>
<sequence>MNCYSIDFSIFTFRSQKIIELLFKIGENNFYEKKEKFAEILQNIASRASNEFKFNEVDQKFYQNFVFFYEESEKFLNSDKDLVKVPLSSCQILNFAILTEALKIQDIFIKYFTKEEIFDLLNDGFSKSLVQLRSKEKLKYFDNFISKISEFQTTFEFVINFCNNLENASSLIEAYKKVYNEIWKFQTGFEFKGISISSTFNNEILCEISFQLFPENQSSSSEKEKNEKSREIFINIYELFCYIDNFDNKNYFEKFFSNNLSQILNFGINSHECFINKTFETLNFIRDYENFSRIFIDNFTKIDFSRNLKTSFQKFNYFLNKLIVFIEFDLNLSNEISRILFEKCPHPFLLFYALNYNVEKILEMFQTNLNKENIQKILIESMIYIEDIEIRNYENFQTFTIHQFDLPANEENDEFHNLTSIAKLLFLILNILSPSEVSLIEIVKFIENKITLILFHAFRSKIILEKFLKILDTKFSNYQQLIALWLKGDFIKRNDEILEIKLNISKIYSGSNYSLVEYFWLKIETFLNYNIELMQKILLGQFNLAQLLPLVVELNINCVLELYFKYFSCQKILQLFSEFFYSFAISSRFEDIERFLYNYFVNHEVRKIDLRIFLEKSFNSIFENFKKYPLEDEENKKLKLLQNLLYKIANDMECNLNEINLIF</sequence>
<protein>
    <submittedName>
        <fullName evidence="1">Uncharacterized protein</fullName>
    </submittedName>
</protein>
<dbReference type="EMBL" id="JADBJN010000004">
    <property type="protein sequence ID" value="KAG5669141.1"/>
    <property type="molecule type" value="Genomic_DNA"/>
</dbReference>
<evidence type="ECO:0000313" key="1">
    <source>
        <dbReference type="EMBL" id="KAG5669141.1"/>
    </source>
</evidence>
<gene>
    <name evidence="1" type="ORF">PVAND_017036</name>
</gene>
<keyword evidence="2" id="KW-1185">Reference proteome</keyword>
<proteinExistence type="predicted"/>
<dbReference type="Proteomes" id="UP001107558">
    <property type="component" value="Chromosome 4"/>
</dbReference>
<evidence type="ECO:0000313" key="2">
    <source>
        <dbReference type="Proteomes" id="UP001107558"/>
    </source>
</evidence>
<dbReference type="AlphaFoldDB" id="A0A9J6BH47"/>
<reference evidence="1" key="1">
    <citation type="submission" date="2021-03" db="EMBL/GenBank/DDBJ databases">
        <title>Chromosome level genome of the anhydrobiotic midge Polypedilum vanderplanki.</title>
        <authorList>
            <person name="Yoshida Y."/>
            <person name="Kikawada T."/>
            <person name="Gusev O."/>
        </authorList>
    </citation>
    <scope>NUCLEOTIDE SEQUENCE</scope>
    <source>
        <strain evidence="1">NIAS01</strain>
        <tissue evidence="1">Whole body or cell culture</tissue>
    </source>
</reference>
<accession>A0A9J6BH47</accession>
<organism evidence="1 2">
    <name type="scientific">Polypedilum vanderplanki</name>
    <name type="common">Sleeping chironomid midge</name>
    <dbReference type="NCBI Taxonomy" id="319348"/>
    <lineage>
        <taxon>Eukaryota</taxon>
        <taxon>Metazoa</taxon>
        <taxon>Ecdysozoa</taxon>
        <taxon>Arthropoda</taxon>
        <taxon>Hexapoda</taxon>
        <taxon>Insecta</taxon>
        <taxon>Pterygota</taxon>
        <taxon>Neoptera</taxon>
        <taxon>Endopterygota</taxon>
        <taxon>Diptera</taxon>
        <taxon>Nematocera</taxon>
        <taxon>Chironomoidea</taxon>
        <taxon>Chironomidae</taxon>
        <taxon>Chironominae</taxon>
        <taxon>Polypedilum</taxon>
        <taxon>Polypedilum</taxon>
    </lineage>
</organism>
<name>A0A9J6BH47_POLVA</name>